<evidence type="ECO:0000313" key="3">
    <source>
        <dbReference type="Proteomes" id="UP001291623"/>
    </source>
</evidence>
<dbReference type="Proteomes" id="UP001291623">
    <property type="component" value="Unassembled WGS sequence"/>
</dbReference>
<comment type="caution">
    <text evidence="2">The sequence shown here is derived from an EMBL/GenBank/DDBJ whole genome shotgun (WGS) entry which is preliminary data.</text>
</comment>
<name>A0AAE1RB28_9SOLA</name>
<sequence>MAAEGEERGKKERELSEKSEGFEEKDDTLNVFEMKHSSAISTVLTDDNSTTASLEEDVETENIGLLNLDPALEPYLAHFKYRMKRYVDQKKLIEKYEGALEEFALGYLKFGFNREEGYIVYREWAPAAQ</sequence>
<gene>
    <name evidence="2" type="ORF">RND71_031669</name>
</gene>
<protein>
    <submittedName>
        <fullName evidence="2">Uncharacterized protein</fullName>
    </submittedName>
</protein>
<keyword evidence="3" id="KW-1185">Reference proteome</keyword>
<dbReference type="GO" id="GO:0003844">
    <property type="term" value="F:1,4-alpha-glucan branching enzyme activity"/>
    <property type="evidence" value="ECO:0007669"/>
    <property type="project" value="TreeGrafter"/>
</dbReference>
<dbReference type="EMBL" id="JAVYJV010000017">
    <property type="protein sequence ID" value="KAK4348914.1"/>
    <property type="molecule type" value="Genomic_DNA"/>
</dbReference>
<dbReference type="GO" id="GO:0005737">
    <property type="term" value="C:cytoplasm"/>
    <property type="evidence" value="ECO:0007669"/>
    <property type="project" value="TreeGrafter"/>
</dbReference>
<feature type="region of interest" description="Disordered" evidence="1">
    <location>
        <begin position="1"/>
        <end position="26"/>
    </location>
</feature>
<dbReference type="Gene3D" id="2.60.40.10">
    <property type="entry name" value="Immunoglobulins"/>
    <property type="match status" value="1"/>
</dbReference>
<feature type="compositionally biased region" description="Basic and acidic residues" evidence="1">
    <location>
        <begin position="1"/>
        <end position="22"/>
    </location>
</feature>
<dbReference type="GO" id="GO:0005975">
    <property type="term" value="P:carbohydrate metabolic process"/>
    <property type="evidence" value="ECO:0007669"/>
    <property type="project" value="TreeGrafter"/>
</dbReference>
<dbReference type="InterPro" id="IPR013783">
    <property type="entry name" value="Ig-like_fold"/>
</dbReference>
<accession>A0AAE1RB28</accession>
<dbReference type="Gene3D" id="3.20.20.80">
    <property type="entry name" value="Glycosidases"/>
    <property type="match status" value="1"/>
</dbReference>
<dbReference type="PANTHER" id="PTHR43651:SF2">
    <property type="entry name" value="1,4-ALPHA-GLUCAN-BRANCHING ENZYME, CHLOROPLASTIC_AMYLOPLASTIC"/>
    <property type="match status" value="1"/>
</dbReference>
<organism evidence="2 3">
    <name type="scientific">Anisodus tanguticus</name>
    <dbReference type="NCBI Taxonomy" id="243964"/>
    <lineage>
        <taxon>Eukaryota</taxon>
        <taxon>Viridiplantae</taxon>
        <taxon>Streptophyta</taxon>
        <taxon>Embryophyta</taxon>
        <taxon>Tracheophyta</taxon>
        <taxon>Spermatophyta</taxon>
        <taxon>Magnoliopsida</taxon>
        <taxon>eudicotyledons</taxon>
        <taxon>Gunneridae</taxon>
        <taxon>Pentapetalae</taxon>
        <taxon>asterids</taxon>
        <taxon>lamiids</taxon>
        <taxon>Solanales</taxon>
        <taxon>Solanaceae</taxon>
        <taxon>Solanoideae</taxon>
        <taxon>Hyoscyameae</taxon>
        <taxon>Anisodus</taxon>
    </lineage>
</organism>
<dbReference type="AlphaFoldDB" id="A0AAE1RB28"/>
<evidence type="ECO:0000313" key="2">
    <source>
        <dbReference type="EMBL" id="KAK4348914.1"/>
    </source>
</evidence>
<evidence type="ECO:0000256" key="1">
    <source>
        <dbReference type="SAM" id="MobiDB-lite"/>
    </source>
</evidence>
<reference evidence="2" key="1">
    <citation type="submission" date="2023-12" db="EMBL/GenBank/DDBJ databases">
        <title>Genome assembly of Anisodus tanguticus.</title>
        <authorList>
            <person name="Wang Y.-J."/>
        </authorList>
    </citation>
    <scope>NUCLEOTIDE SEQUENCE</scope>
    <source>
        <strain evidence="2">KB-2021</strain>
        <tissue evidence="2">Leaf</tissue>
    </source>
</reference>
<dbReference type="PANTHER" id="PTHR43651">
    <property type="entry name" value="1,4-ALPHA-GLUCAN-BRANCHING ENZYME"/>
    <property type="match status" value="1"/>
</dbReference>
<proteinExistence type="predicted"/>